<feature type="signal peptide" evidence="1">
    <location>
        <begin position="1"/>
        <end position="25"/>
    </location>
</feature>
<organism evidence="2 3">
    <name type="scientific">Aestuariispira insulae</name>
    <dbReference type="NCBI Taxonomy" id="1461337"/>
    <lineage>
        <taxon>Bacteria</taxon>
        <taxon>Pseudomonadati</taxon>
        <taxon>Pseudomonadota</taxon>
        <taxon>Alphaproteobacteria</taxon>
        <taxon>Rhodospirillales</taxon>
        <taxon>Kiloniellaceae</taxon>
        <taxon>Aestuariispira</taxon>
    </lineage>
</organism>
<name>A0A3D9HWJ1_9PROT</name>
<evidence type="ECO:0000313" key="2">
    <source>
        <dbReference type="EMBL" id="RED53873.1"/>
    </source>
</evidence>
<dbReference type="Proteomes" id="UP000256845">
    <property type="component" value="Unassembled WGS sequence"/>
</dbReference>
<dbReference type="EMBL" id="QRDW01000001">
    <property type="protein sequence ID" value="RED53873.1"/>
    <property type="molecule type" value="Genomic_DNA"/>
</dbReference>
<protein>
    <submittedName>
        <fullName evidence="2">Putative secreted protein with PEP-CTERM sorting signal</fullName>
    </submittedName>
</protein>
<feature type="chain" id="PRO_5017699479" evidence="1">
    <location>
        <begin position="26"/>
        <end position="235"/>
    </location>
</feature>
<keyword evidence="3" id="KW-1185">Reference proteome</keyword>
<reference evidence="2 3" key="1">
    <citation type="submission" date="2018-07" db="EMBL/GenBank/DDBJ databases">
        <title>Genomic Encyclopedia of Type Strains, Phase III (KMG-III): the genomes of soil and plant-associated and newly described type strains.</title>
        <authorList>
            <person name="Whitman W."/>
        </authorList>
    </citation>
    <scope>NUCLEOTIDE SEQUENCE [LARGE SCALE GENOMIC DNA]</scope>
    <source>
        <strain evidence="2 3">CECT 8488</strain>
    </source>
</reference>
<proteinExistence type="predicted"/>
<gene>
    <name evidence="2" type="ORF">DFP90_101672</name>
</gene>
<dbReference type="NCBIfam" id="TIGR02595">
    <property type="entry name" value="PEP_CTERM"/>
    <property type="match status" value="1"/>
</dbReference>
<dbReference type="RefSeq" id="WP_115934977.1">
    <property type="nucleotide sequence ID" value="NZ_QRDW01000001.1"/>
</dbReference>
<keyword evidence="1" id="KW-0732">Signal</keyword>
<comment type="caution">
    <text evidence="2">The sequence shown here is derived from an EMBL/GenBank/DDBJ whole genome shotgun (WGS) entry which is preliminary data.</text>
</comment>
<evidence type="ECO:0000256" key="1">
    <source>
        <dbReference type="SAM" id="SignalP"/>
    </source>
</evidence>
<evidence type="ECO:0000313" key="3">
    <source>
        <dbReference type="Proteomes" id="UP000256845"/>
    </source>
</evidence>
<dbReference type="AlphaFoldDB" id="A0A3D9HWJ1"/>
<sequence length="235" mass="25687">MNKFKGIRWISALAVCFGLAGNAQAAIITYHFEGVIDRIDDYSYDPSTIMDRNFALGDTVSGTISFSTDNVFDQSPSNPDSGLYLVDGQMDMSHNSGNYNADDIGPGIMYRHPISTITRQFISMNFQSTSPNQLEGKDVHVSGFIGFISEAGNVLPNDSFDNLLDIAMDDWEKAFINMDFSDGFPWGERLGGIYASFTSWTKEGDIGDVNAPATLALMLFGLAGLGITRRKKQAA</sequence>
<accession>A0A3D9HWJ1</accession>
<dbReference type="InterPro" id="IPR013424">
    <property type="entry name" value="Ice-binding_C"/>
</dbReference>